<dbReference type="STRING" id="1452487.AVW16_06870"/>
<name>A0A161SJF3_9NEIS</name>
<sequence>MSLIYNYHPESGEFLGQAAANVSPREEDVLLVPAFAAVEAPPAVGARQCACYLDAAGQVPADYQNGAWQVVADWRGVPLWDKQSGAECWISKPGQVPEEIGATDLPCPSAAYRWQGDGWQLDSELQVQQAAAVATRKLADINVAAGLALAELSAGYPAGEIASWPQQTREAEAIAANPAADAPILSAIAQQRGIGVVELAQRVLAKVAAYGMASGYIIGQRQALEDAIEAVELTAADALQQLEAIQWPAV</sequence>
<dbReference type="AlphaFoldDB" id="A0A161SJF3"/>
<evidence type="ECO:0000313" key="2">
    <source>
        <dbReference type="Proteomes" id="UP000076625"/>
    </source>
</evidence>
<protein>
    <recommendedName>
        <fullName evidence="3">Phage tail protein</fullName>
    </recommendedName>
</protein>
<reference evidence="2" key="1">
    <citation type="submission" date="2016-01" db="EMBL/GenBank/DDBJ databases">
        <title>Draft genome of Chromobacterium sp. F49.</title>
        <authorList>
            <person name="Hong K.W."/>
        </authorList>
    </citation>
    <scope>NUCLEOTIDE SEQUENCE [LARGE SCALE GENOMIC DNA]</scope>
    <source>
        <strain evidence="2">CN10</strain>
    </source>
</reference>
<dbReference type="Proteomes" id="UP000076625">
    <property type="component" value="Unassembled WGS sequence"/>
</dbReference>
<proteinExistence type="predicted"/>
<dbReference type="OrthoDB" id="8596093at2"/>
<evidence type="ECO:0000313" key="1">
    <source>
        <dbReference type="EMBL" id="KZE34190.1"/>
    </source>
</evidence>
<dbReference type="EMBL" id="LQQU01000009">
    <property type="protein sequence ID" value="KZE34190.1"/>
    <property type="molecule type" value="Genomic_DNA"/>
</dbReference>
<organism evidence="1 2">
    <name type="scientific">Crenobacter luteus</name>
    <dbReference type="NCBI Taxonomy" id="1452487"/>
    <lineage>
        <taxon>Bacteria</taxon>
        <taxon>Pseudomonadati</taxon>
        <taxon>Pseudomonadota</taxon>
        <taxon>Betaproteobacteria</taxon>
        <taxon>Neisseriales</taxon>
        <taxon>Neisseriaceae</taxon>
        <taxon>Crenobacter</taxon>
    </lineage>
</organism>
<accession>A0A161SJF3</accession>
<evidence type="ECO:0008006" key="3">
    <source>
        <dbReference type="Google" id="ProtNLM"/>
    </source>
</evidence>
<keyword evidence="2" id="KW-1185">Reference proteome</keyword>
<gene>
    <name evidence="1" type="ORF">AVW16_06870</name>
</gene>
<dbReference type="RefSeq" id="WP_066610356.1">
    <property type="nucleotide sequence ID" value="NZ_LQQU01000009.1"/>
</dbReference>
<comment type="caution">
    <text evidence="1">The sequence shown here is derived from an EMBL/GenBank/DDBJ whole genome shotgun (WGS) entry which is preliminary data.</text>
</comment>